<gene>
    <name evidence="2" type="ORF">METZ01_LOCUS345914</name>
</gene>
<accession>A0A382R709</accession>
<dbReference type="EMBL" id="UINC01119323">
    <property type="protein sequence ID" value="SVC93060.1"/>
    <property type="molecule type" value="Genomic_DNA"/>
</dbReference>
<organism evidence="2">
    <name type="scientific">marine metagenome</name>
    <dbReference type="NCBI Taxonomy" id="408172"/>
    <lineage>
        <taxon>unclassified sequences</taxon>
        <taxon>metagenomes</taxon>
        <taxon>ecological metagenomes</taxon>
    </lineage>
</organism>
<feature type="non-terminal residue" evidence="2">
    <location>
        <position position="95"/>
    </location>
</feature>
<protein>
    <submittedName>
        <fullName evidence="2">Uncharacterized protein</fullName>
    </submittedName>
</protein>
<name>A0A382R709_9ZZZZ</name>
<evidence type="ECO:0000256" key="1">
    <source>
        <dbReference type="SAM" id="MobiDB-lite"/>
    </source>
</evidence>
<reference evidence="2" key="1">
    <citation type="submission" date="2018-05" db="EMBL/GenBank/DDBJ databases">
        <authorList>
            <person name="Lanie J.A."/>
            <person name="Ng W.-L."/>
            <person name="Kazmierczak K.M."/>
            <person name="Andrzejewski T.M."/>
            <person name="Davidsen T.M."/>
            <person name="Wayne K.J."/>
            <person name="Tettelin H."/>
            <person name="Glass J.I."/>
            <person name="Rusch D."/>
            <person name="Podicherti R."/>
            <person name="Tsui H.-C.T."/>
            <person name="Winkler M.E."/>
        </authorList>
    </citation>
    <scope>NUCLEOTIDE SEQUENCE</scope>
</reference>
<sequence length="95" mass="10497">MRGKYKTLLNMVRIVRGNTLAEFAVVSALMATLAATAAPKLSALSETAKAEKSKNELDKLLTQARTFYQKTQDEEGRGRFPGQEKFDRPVGNYGT</sequence>
<dbReference type="SUPFAM" id="SSF54523">
    <property type="entry name" value="Pili subunits"/>
    <property type="match status" value="1"/>
</dbReference>
<evidence type="ECO:0000313" key="2">
    <source>
        <dbReference type="EMBL" id="SVC93060.1"/>
    </source>
</evidence>
<dbReference type="Gene3D" id="3.30.700.10">
    <property type="entry name" value="Glycoprotein, Type 4 Pilin"/>
    <property type="match status" value="1"/>
</dbReference>
<dbReference type="AlphaFoldDB" id="A0A382R709"/>
<feature type="compositionally biased region" description="Basic and acidic residues" evidence="1">
    <location>
        <begin position="71"/>
        <end position="88"/>
    </location>
</feature>
<dbReference type="InterPro" id="IPR045584">
    <property type="entry name" value="Pilin-like"/>
</dbReference>
<feature type="region of interest" description="Disordered" evidence="1">
    <location>
        <begin position="68"/>
        <end position="95"/>
    </location>
</feature>
<proteinExistence type="predicted"/>